<evidence type="ECO:0000256" key="1">
    <source>
        <dbReference type="SAM" id="MobiDB-lite"/>
    </source>
</evidence>
<protein>
    <submittedName>
        <fullName evidence="2">Uncharacterized protein</fullName>
    </submittedName>
</protein>
<feature type="region of interest" description="Disordered" evidence="1">
    <location>
        <begin position="583"/>
        <end position="627"/>
    </location>
</feature>
<evidence type="ECO:0000313" key="2">
    <source>
        <dbReference type="EMBL" id="KAK6539475.1"/>
    </source>
</evidence>
<feature type="compositionally biased region" description="Low complexity" evidence="1">
    <location>
        <begin position="1"/>
        <end position="15"/>
    </location>
</feature>
<feature type="region of interest" description="Disordered" evidence="1">
    <location>
        <begin position="118"/>
        <end position="189"/>
    </location>
</feature>
<name>A0AAV9XCK5_9PEZI</name>
<evidence type="ECO:0000313" key="3">
    <source>
        <dbReference type="Proteomes" id="UP001365542"/>
    </source>
</evidence>
<gene>
    <name evidence="2" type="ORF">TWF694_009698</name>
</gene>
<sequence>MGGSDGSSNSHGSASRENSRTRSKPRINYFEIFDFGEEYQHQRPDGDRLLAIYGQKRSFLESLIHSSGGNIGDEISVEDMRRRRVLLDEAFDFLSNSTNEDYYACYDAWYPGRVTEKSSKGKIGSLSPPSSKKVNFASSVDSSSDSFDEDDEDLPSKMLGANSAKSNAKNGIDPKNKGKSKRDDESDDEVKYTDINDWLNDRLDRVTKRRADAMVKAIRAGKKIAEADLSNVEDDPKSLLRDMPNIPWYFESRTAPDERARMFEQMYQRRPEESDEDYLSRIKQPLNPRLLLRSQKNKEDEQNDDEMGFDHEGLPPPPPRQYPTHRPSLENEMSIEEQFGHTAGDNTIPSAQENDGVWMRPMMRSWLWRLFFWRDERTFYPSRENMTVPKRYRFVKEVFRIDNNFERVHVCSPGESYFEHLYYSDKFFVWPDSLPVKPPGRSARDRWIRKLGVQQPKPKPTSERESNQTANKETGGSGTGSANTGPTSVIGKDYGSSKGNGDVGEQKNSGGNDTVVPEPGKSPELNDPETKPRDTTESTETTETTEATKTTEKSGLWSQVSGALSGLLPEISFRKDTPKIIGEKELQSSQEEAEKQSVLGPVMASGSQLGVTETESTESLNTEEPVV</sequence>
<reference evidence="2 3" key="1">
    <citation type="submission" date="2019-10" db="EMBL/GenBank/DDBJ databases">
        <authorList>
            <person name="Palmer J.M."/>
        </authorList>
    </citation>
    <scope>NUCLEOTIDE SEQUENCE [LARGE SCALE GENOMIC DNA]</scope>
    <source>
        <strain evidence="2 3">TWF694</strain>
    </source>
</reference>
<dbReference type="AlphaFoldDB" id="A0AAV9XCK5"/>
<keyword evidence="3" id="KW-1185">Reference proteome</keyword>
<feature type="compositionally biased region" description="Low complexity" evidence="1">
    <location>
        <begin position="538"/>
        <end position="548"/>
    </location>
</feature>
<comment type="caution">
    <text evidence="2">The sequence shown here is derived from an EMBL/GenBank/DDBJ whole genome shotgun (WGS) entry which is preliminary data.</text>
</comment>
<accession>A0AAV9XCK5</accession>
<feature type="region of interest" description="Disordered" evidence="1">
    <location>
        <begin position="450"/>
        <end position="556"/>
    </location>
</feature>
<feature type="region of interest" description="Disordered" evidence="1">
    <location>
        <begin position="289"/>
        <end position="327"/>
    </location>
</feature>
<dbReference type="EMBL" id="JAVHJO010000006">
    <property type="protein sequence ID" value="KAK6539475.1"/>
    <property type="molecule type" value="Genomic_DNA"/>
</dbReference>
<feature type="compositionally biased region" description="Basic and acidic residues" evidence="1">
    <location>
        <begin position="172"/>
        <end position="189"/>
    </location>
</feature>
<feature type="compositionally biased region" description="Polar residues" evidence="1">
    <location>
        <begin position="127"/>
        <end position="137"/>
    </location>
</feature>
<organism evidence="2 3">
    <name type="scientific">Orbilia ellipsospora</name>
    <dbReference type="NCBI Taxonomy" id="2528407"/>
    <lineage>
        <taxon>Eukaryota</taxon>
        <taxon>Fungi</taxon>
        <taxon>Dikarya</taxon>
        <taxon>Ascomycota</taxon>
        <taxon>Pezizomycotina</taxon>
        <taxon>Orbiliomycetes</taxon>
        <taxon>Orbiliales</taxon>
        <taxon>Orbiliaceae</taxon>
        <taxon>Orbilia</taxon>
    </lineage>
</organism>
<feature type="compositionally biased region" description="Low complexity" evidence="1">
    <location>
        <begin position="612"/>
        <end position="627"/>
    </location>
</feature>
<feature type="region of interest" description="Disordered" evidence="1">
    <location>
        <begin position="1"/>
        <end position="23"/>
    </location>
</feature>
<dbReference type="Proteomes" id="UP001365542">
    <property type="component" value="Unassembled WGS sequence"/>
</dbReference>
<proteinExistence type="predicted"/>